<dbReference type="EMBL" id="VSSQ01008302">
    <property type="protein sequence ID" value="MPM38485.1"/>
    <property type="molecule type" value="Genomic_DNA"/>
</dbReference>
<dbReference type="GO" id="GO:0005516">
    <property type="term" value="F:calmodulin binding"/>
    <property type="evidence" value="ECO:0007669"/>
    <property type="project" value="InterPro"/>
</dbReference>
<comment type="caution">
    <text evidence="2">The sequence shown here is derived from an EMBL/GenBank/DDBJ whole genome shotgun (WGS) entry which is preliminary data.</text>
</comment>
<protein>
    <recommendedName>
        <fullName evidence="1">Calcium/calmodulin-dependent protein kinase II association-domain domain-containing protein</fullName>
    </recommendedName>
</protein>
<gene>
    <name evidence="2" type="ORF">SDC9_85114</name>
</gene>
<accession>A0A644ZC74</accession>
<reference evidence="2" key="1">
    <citation type="submission" date="2019-08" db="EMBL/GenBank/DDBJ databases">
        <authorList>
            <person name="Kucharzyk K."/>
            <person name="Murdoch R.W."/>
            <person name="Higgins S."/>
            <person name="Loffler F."/>
        </authorList>
    </citation>
    <scope>NUCLEOTIDE SEQUENCE</scope>
</reference>
<dbReference type="InterPro" id="IPR032710">
    <property type="entry name" value="NTF2-like_dom_sf"/>
</dbReference>
<proteinExistence type="predicted"/>
<name>A0A644ZC74_9ZZZZ</name>
<feature type="domain" description="Calcium/calmodulin-dependent protein kinase II association-domain" evidence="1">
    <location>
        <begin position="50"/>
        <end position="164"/>
    </location>
</feature>
<dbReference type="GO" id="GO:0004683">
    <property type="term" value="F:calcium/calmodulin-dependent protein kinase activity"/>
    <property type="evidence" value="ECO:0007669"/>
    <property type="project" value="InterPro"/>
</dbReference>
<dbReference type="Pfam" id="PF08332">
    <property type="entry name" value="CaMKII_AD"/>
    <property type="match status" value="1"/>
</dbReference>
<organism evidence="2">
    <name type="scientific">bioreactor metagenome</name>
    <dbReference type="NCBI Taxonomy" id="1076179"/>
    <lineage>
        <taxon>unclassified sequences</taxon>
        <taxon>metagenomes</taxon>
        <taxon>ecological metagenomes</taxon>
    </lineage>
</organism>
<sequence>MDTEGTIQKNRMSLILKKFVYFSVISLCFCSCTQDKSKNKNMNQDNISKTIIAMEKTALEELNRGNPSGYLKIYAEDITYFDPFKEKRFDGLKKVQIFYNSLRGSVYVEHYEMIDPVVQVSDEIAILSYNLVSHIGNKVFREKCTEVYRQESDKQWKIIHSHWSLVQPANGKE</sequence>
<evidence type="ECO:0000313" key="2">
    <source>
        <dbReference type="EMBL" id="MPM38485.1"/>
    </source>
</evidence>
<dbReference type="SUPFAM" id="SSF54427">
    <property type="entry name" value="NTF2-like"/>
    <property type="match status" value="1"/>
</dbReference>
<dbReference type="Gene3D" id="3.10.450.50">
    <property type="match status" value="1"/>
</dbReference>
<dbReference type="InterPro" id="IPR013543">
    <property type="entry name" value="Ca/CaM-dep_prot_kinase-assoc"/>
</dbReference>
<dbReference type="AlphaFoldDB" id="A0A644ZC74"/>
<evidence type="ECO:0000259" key="1">
    <source>
        <dbReference type="Pfam" id="PF08332"/>
    </source>
</evidence>